<accession>A0AAN5D8E3</accession>
<sequence>RVINIRHVNNPVIYGASSRTSSILAFHRIEVVGTPHRRATTRLICKIGLLVHIQDGRVPFGGSRVVGTVGERRPT</sequence>
<dbReference type="EMBL" id="BTRK01000006">
    <property type="protein sequence ID" value="GMR58339.1"/>
    <property type="molecule type" value="Genomic_DNA"/>
</dbReference>
<name>A0AAN5D8E3_9BILA</name>
<gene>
    <name evidence="1" type="ORF">PMAYCL1PPCAC_28534</name>
</gene>
<reference evidence="2" key="1">
    <citation type="submission" date="2022-10" db="EMBL/GenBank/DDBJ databases">
        <title>Genome assembly of Pristionchus species.</title>
        <authorList>
            <person name="Yoshida K."/>
            <person name="Sommer R.J."/>
        </authorList>
    </citation>
    <scope>NUCLEOTIDE SEQUENCE [LARGE SCALE GENOMIC DNA]</scope>
    <source>
        <strain evidence="2">RS5460</strain>
    </source>
</reference>
<evidence type="ECO:0008006" key="3">
    <source>
        <dbReference type="Google" id="ProtNLM"/>
    </source>
</evidence>
<feature type="non-terminal residue" evidence="1">
    <location>
        <position position="75"/>
    </location>
</feature>
<evidence type="ECO:0000313" key="2">
    <source>
        <dbReference type="Proteomes" id="UP001328107"/>
    </source>
</evidence>
<feature type="non-terminal residue" evidence="1">
    <location>
        <position position="1"/>
    </location>
</feature>
<keyword evidence="2" id="KW-1185">Reference proteome</keyword>
<evidence type="ECO:0000313" key="1">
    <source>
        <dbReference type="EMBL" id="GMR58339.1"/>
    </source>
</evidence>
<organism evidence="1 2">
    <name type="scientific">Pristionchus mayeri</name>
    <dbReference type="NCBI Taxonomy" id="1317129"/>
    <lineage>
        <taxon>Eukaryota</taxon>
        <taxon>Metazoa</taxon>
        <taxon>Ecdysozoa</taxon>
        <taxon>Nematoda</taxon>
        <taxon>Chromadorea</taxon>
        <taxon>Rhabditida</taxon>
        <taxon>Rhabditina</taxon>
        <taxon>Diplogasteromorpha</taxon>
        <taxon>Diplogasteroidea</taxon>
        <taxon>Neodiplogasteridae</taxon>
        <taxon>Pristionchus</taxon>
    </lineage>
</organism>
<proteinExistence type="predicted"/>
<comment type="caution">
    <text evidence="1">The sequence shown here is derived from an EMBL/GenBank/DDBJ whole genome shotgun (WGS) entry which is preliminary data.</text>
</comment>
<dbReference type="AlphaFoldDB" id="A0AAN5D8E3"/>
<protein>
    <recommendedName>
        <fullName evidence="3">Ribosomal protein</fullName>
    </recommendedName>
</protein>
<dbReference type="Proteomes" id="UP001328107">
    <property type="component" value="Unassembled WGS sequence"/>
</dbReference>